<keyword evidence="10 12" id="KW-0413">Isomerase</keyword>
<dbReference type="Proteomes" id="UP000095390">
    <property type="component" value="Unassembled WGS sequence"/>
</dbReference>
<dbReference type="FunFam" id="3.40.50.300:FF:000489">
    <property type="entry name" value="Primosome assembly protein PriA"/>
    <property type="match status" value="1"/>
</dbReference>
<evidence type="ECO:0000313" key="15">
    <source>
        <dbReference type="EMBL" id="CUO85505.1"/>
    </source>
</evidence>
<dbReference type="Pfam" id="PF17764">
    <property type="entry name" value="PriA_3primeBD"/>
    <property type="match status" value="1"/>
</dbReference>
<comment type="catalytic activity">
    <reaction evidence="12">
        <text>Couples ATP hydrolysis with the unwinding of duplex DNA by translocating in the 3'-5' direction.</text>
        <dbReference type="EC" id="5.6.2.4"/>
    </reaction>
</comment>
<keyword evidence="8 12" id="KW-0067">ATP-binding</keyword>
<feature type="binding site" evidence="12">
    <location>
        <position position="482"/>
    </location>
    <ligand>
        <name>Zn(2+)</name>
        <dbReference type="ChEBI" id="CHEBI:29105"/>
        <label>2</label>
    </ligand>
</feature>
<comment type="similarity">
    <text evidence="12">Belongs to the helicase family. PriA subfamily.</text>
</comment>
<feature type="binding site" evidence="12">
    <location>
        <position position="456"/>
    </location>
    <ligand>
        <name>Zn(2+)</name>
        <dbReference type="ChEBI" id="CHEBI:29105"/>
        <label>1</label>
    </ligand>
</feature>
<dbReference type="GO" id="GO:0005524">
    <property type="term" value="F:ATP binding"/>
    <property type="evidence" value="ECO:0007669"/>
    <property type="project" value="UniProtKB-UniRule"/>
</dbReference>
<dbReference type="Pfam" id="PF18074">
    <property type="entry name" value="PriA_C"/>
    <property type="match status" value="1"/>
</dbReference>
<dbReference type="InterPro" id="IPR005259">
    <property type="entry name" value="PriA"/>
</dbReference>
<dbReference type="InterPro" id="IPR042115">
    <property type="entry name" value="PriA_3primeBD_sf"/>
</dbReference>
<keyword evidence="6 12" id="KW-0347">Helicase</keyword>
<dbReference type="InterPro" id="IPR041222">
    <property type="entry name" value="PriA_3primeBD"/>
</dbReference>
<dbReference type="Proteomes" id="UP000095679">
    <property type="component" value="Unassembled WGS sequence"/>
</dbReference>
<evidence type="ECO:0000256" key="1">
    <source>
        <dbReference type="ARBA" id="ARBA00022515"/>
    </source>
</evidence>
<keyword evidence="2 12" id="KW-0235">DNA replication</keyword>
<dbReference type="InterPro" id="IPR006935">
    <property type="entry name" value="Helicase/UvrB_N"/>
</dbReference>
<comment type="catalytic activity">
    <reaction evidence="11 12">
        <text>ATP + H2O = ADP + phosphate + H(+)</text>
        <dbReference type="Rhea" id="RHEA:13065"/>
        <dbReference type="ChEBI" id="CHEBI:15377"/>
        <dbReference type="ChEBI" id="CHEBI:15378"/>
        <dbReference type="ChEBI" id="CHEBI:30616"/>
        <dbReference type="ChEBI" id="CHEBI:43474"/>
        <dbReference type="ChEBI" id="CHEBI:456216"/>
        <dbReference type="EC" id="5.6.2.4"/>
    </reaction>
</comment>
<comment type="subunit">
    <text evidence="12">Component of the replication restart primosome.</text>
</comment>
<evidence type="ECO:0000313" key="17">
    <source>
        <dbReference type="Proteomes" id="UP000095679"/>
    </source>
</evidence>
<dbReference type="SMART" id="SM00487">
    <property type="entry name" value="DEXDc"/>
    <property type="match status" value="1"/>
</dbReference>
<evidence type="ECO:0000256" key="6">
    <source>
        <dbReference type="ARBA" id="ARBA00022806"/>
    </source>
</evidence>
<evidence type="ECO:0000259" key="13">
    <source>
        <dbReference type="PROSITE" id="PS51192"/>
    </source>
</evidence>
<evidence type="ECO:0000313" key="16">
    <source>
        <dbReference type="Proteomes" id="UP000095390"/>
    </source>
</evidence>
<evidence type="ECO:0000256" key="9">
    <source>
        <dbReference type="ARBA" id="ARBA00023125"/>
    </source>
</evidence>
<keyword evidence="3 12" id="KW-0479">Metal-binding</keyword>
<dbReference type="CDD" id="cd17929">
    <property type="entry name" value="DEXHc_priA"/>
    <property type="match status" value="1"/>
</dbReference>
<dbReference type="Gene3D" id="3.40.50.300">
    <property type="entry name" value="P-loop containing nucleotide triphosphate hydrolases"/>
    <property type="match status" value="2"/>
</dbReference>
<keyword evidence="7 12" id="KW-0862">Zinc</keyword>
<dbReference type="GO" id="GO:0006302">
    <property type="term" value="P:double-strand break repair"/>
    <property type="evidence" value="ECO:0007669"/>
    <property type="project" value="InterPro"/>
</dbReference>
<feature type="binding site" evidence="12">
    <location>
        <position position="495"/>
    </location>
    <ligand>
        <name>Zn(2+)</name>
        <dbReference type="ChEBI" id="CHEBI:29105"/>
        <label>1</label>
    </ligand>
</feature>
<dbReference type="CDD" id="cd18804">
    <property type="entry name" value="SF2_C_priA"/>
    <property type="match status" value="1"/>
</dbReference>
<gene>
    <name evidence="12 15" type="primary">priA</name>
    <name evidence="15" type="ORF">ERS852450_02552</name>
    <name evidence="14" type="ORF">ERS852578_00028</name>
</gene>
<feature type="binding site" evidence="12">
    <location>
        <position position="479"/>
    </location>
    <ligand>
        <name>Zn(2+)</name>
        <dbReference type="ChEBI" id="CHEBI:29105"/>
        <label>2</label>
    </ligand>
</feature>
<dbReference type="OrthoDB" id="9759544at2"/>
<dbReference type="SUPFAM" id="SSF52540">
    <property type="entry name" value="P-loop containing nucleoside triphosphate hydrolases"/>
    <property type="match status" value="2"/>
</dbReference>
<sequence length="750" mass="85046">MGDSNTRYADIIIDISHEALDRVFQYRVPLSLWKEVRPGSRVFVPFGRGNRETEGYVVAIRPEADYEESKIKEILRVNTEGVSVESELIKVASFLKEQYGSTMIQALRTVLPVKAKMKPKEEVFITLSADIEAAQKLLAEWEQKHYVARARFLFLLIEKGRITKEEAVKGCNFPLKEIRRLAEQGIVKLESRIKYRNPFPELTKRSTGWPLNEEQQAVADNFQKDYDNGKRGTYLLYGVTGSGKTEVYLALIEQVLAKKKQVIVLIPEISLTYQTVRRFYERFGERIAVINSRMSKGEKSDACERIRAGEADVIIGARSALFAPTERLGLIIIDEEHDGAYKSDTSPKYHARETAVYRAGLCGASVVLGSATPSVEAYARALSGEYKLWTLKKRAGKAMLPTTQIIDLREEFKKGNRSIFSGELHKKIEERLAKKEQIMLFLNRRGFAGFVSCRACGQVIKCPHCDVTLTYHRNGKLRCHYCGYEETFIKQCPICKSSHVAAFGLGTEKVEAALHAEFPTARVLRMDMDTTRRKHAHEEMLAAFSKGEADILLGTQMIVKGHDYANVTLVGILAADLSLHEQDFRSGEKTFQLLCQAAGRAGRGDKRGDVIIQTYSPEHYSITTAAEHSYENFFKEEYTYRQLMGYPPCAHMLVILVQSGDESQSVIARLRIEKMIEQSQVGQEVPVQILTPGQASLSKLKDVYRQVLYLKHKDKETLLDLKRRLEPVLEKHPMFAGITIQFDFDPLSHY</sequence>
<feature type="binding site" evidence="12">
    <location>
        <position position="462"/>
    </location>
    <ligand>
        <name>Zn(2+)</name>
        <dbReference type="ChEBI" id="CHEBI:29105"/>
        <label>2</label>
    </ligand>
</feature>
<evidence type="ECO:0000256" key="10">
    <source>
        <dbReference type="ARBA" id="ARBA00023235"/>
    </source>
</evidence>
<dbReference type="PANTHER" id="PTHR30580">
    <property type="entry name" value="PRIMOSOMAL PROTEIN N"/>
    <property type="match status" value="1"/>
</dbReference>
<dbReference type="InterPro" id="IPR027417">
    <property type="entry name" value="P-loop_NTPase"/>
</dbReference>
<proteinExistence type="inferred from homology"/>
<evidence type="ECO:0000313" key="14">
    <source>
        <dbReference type="EMBL" id="CUM75709.1"/>
    </source>
</evidence>
<dbReference type="AlphaFoldDB" id="A0A174IKR1"/>
<dbReference type="EC" id="5.6.2.4" evidence="12"/>
<dbReference type="EMBL" id="CYZL01000027">
    <property type="protein sequence ID" value="CUO85505.1"/>
    <property type="molecule type" value="Genomic_DNA"/>
</dbReference>
<dbReference type="GO" id="GO:0016787">
    <property type="term" value="F:hydrolase activity"/>
    <property type="evidence" value="ECO:0007669"/>
    <property type="project" value="UniProtKB-KW"/>
</dbReference>
<reference evidence="16 17" key="1">
    <citation type="submission" date="2015-09" db="EMBL/GenBank/DDBJ databases">
        <authorList>
            <consortium name="Pathogen Informatics"/>
        </authorList>
    </citation>
    <scope>NUCLEOTIDE SEQUENCE [LARGE SCALE GENOMIC DNA]</scope>
    <source>
        <strain evidence="15 17">2789STDY5834835</strain>
        <strain evidence="14 16">2789STDY5834966</strain>
    </source>
</reference>
<dbReference type="Gene3D" id="3.40.1440.60">
    <property type="entry name" value="PriA, 3(prime) DNA-binding domain"/>
    <property type="match status" value="1"/>
</dbReference>
<dbReference type="PANTHER" id="PTHR30580:SF0">
    <property type="entry name" value="PRIMOSOMAL PROTEIN N"/>
    <property type="match status" value="1"/>
</dbReference>
<feature type="binding site" evidence="12">
    <location>
        <position position="492"/>
    </location>
    <ligand>
        <name>Zn(2+)</name>
        <dbReference type="ChEBI" id="CHEBI:29105"/>
        <label>1</label>
    </ligand>
</feature>
<dbReference type="GO" id="GO:1990077">
    <property type="term" value="C:primosome complex"/>
    <property type="evidence" value="ECO:0007669"/>
    <property type="project" value="UniProtKB-UniRule"/>
</dbReference>
<accession>A0A174IKR1</accession>
<evidence type="ECO:0000256" key="3">
    <source>
        <dbReference type="ARBA" id="ARBA00022723"/>
    </source>
</evidence>
<evidence type="ECO:0000256" key="5">
    <source>
        <dbReference type="ARBA" id="ARBA00022801"/>
    </source>
</evidence>
<dbReference type="HAMAP" id="MF_00983">
    <property type="entry name" value="PriA"/>
    <property type="match status" value="1"/>
</dbReference>
<feature type="domain" description="Helicase ATP-binding" evidence="13">
    <location>
        <begin position="225"/>
        <end position="391"/>
    </location>
</feature>
<dbReference type="EMBL" id="CYYC01000001">
    <property type="protein sequence ID" value="CUM75709.1"/>
    <property type="molecule type" value="Genomic_DNA"/>
</dbReference>
<evidence type="ECO:0000256" key="8">
    <source>
        <dbReference type="ARBA" id="ARBA00022840"/>
    </source>
</evidence>
<dbReference type="InterPro" id="IPR001650">
    <property type="entry name" value="Helicase_C-like"/>
</dbReference>
<organism evidence="15 17">
    <name type="scientific">Anaerobutyricum hallii</name>
    <dbReference type="NCBI Taxonomy" id="39488"/>
    <lineage>
        <taxon>Bacteria</taxon>
        <taxon>Bacillati</taxon>
        <taxon>Bacillota</taxon>
        <taxon>Clostridia</taxon>
        <taxon>Lachnospirales</taxon>
        <taxon>Lachnospiraceae</taxon>
        <taxon>Anaerobutyricum</taxon>
    </lineage>
</organism>
<dbReference type="SMART" id="SM00490">
    <property type="entry name" value="HELICc"/>
    <property type="match status" value="1"/>
</dbReference>
<dbReference type="GO" id="GO:0003677">
    <property type="term" value="F:DNA binding"/>
    <property type="evidence" value="ECO:0007669"/>
    <property type="project" value="UniProtKB-UniRule"/>
</dbReference>
<feature type="binding site" evidence="12">
    <location>
        <position position="453"/>
    </location>
    <ligand>
        <name>Zn(2+)</name>
        <dbReference type="ChEBI" id="CHEBI:29105"/>
        <label>1</label>
    </ligand>
</feature>
<keyword evidence="5 12" id="KW-0378">Hydrolase</keyword>
<dbReference type="Pfam" id="PF00271">
    <property type="entry name" value="Helicase_C"/>
    <property type="match status" value="1"/>
</dbReference>
<keyword evidence="9 12" id="KW-0238">DNA-binding</keyword>
<evidence type="ECO:0000256" key="4">
    <source>
        <dbReference type="ARBA" id="ARBA00022741"/>
    </source>
</evidence>
<dbReference type="GO" id="GO:0006310">
    <property type="term" value="P:DNA recombination"/>
    <property type="evidence" value="ECO:0007669"/>
    <property type="project" value="InterPro"/>
</dbReference>
<dbReference type="NCBIfam" id="TIGR00595">
    <property type="entry name" value="priA"/>
    <property type="match status" value="1"/>
</dbReference>
<dbReference type="InterPro" id="IPR041236">
    <property type="entry name" value="PriA_C"/>
</dbReference>
<feature type="binding site" evidence="12">
    <location>
        <position position="465"/>
    </location>
    <ligand>
        <name>Zn(2+)</name>
        <dbReference type="ChEBI" id="CHEBI:29105"/>
        <label>2</label>
    </ligand>
</feature>
<name>A0A174IKR1_9FIRM</name>
<evidence type="ECO:0000256" key="2">
    <source>
        <dbReference type="ARBA" id="ARBA00022705"/>
    </source>
</evidence>
<dbReference type="RefSeq" id="WP_022170007.1">
    <property type="nucleotide sequence ID" value="NZ_BLYK01000043.1"/>
</dbReference>
<dbReference type="InterPro" id="IPR040498">
    <property type="entry name" value="PriA_CRR"/>
</dbReference>
<evidence type="ECO:0000256" key="7">
    <source>
        <dbReference type="ARBA" id="ARBA00022833"/>
    </source>
</evidence>
<dbReference type="Pfam" id="PF04851">
    <property type="entry name" value="ResIII"/>
    <property type="match status" value="1"/>
</dbReference>
<keyword evidence="1 12" id="KW-0639">Primosome</keyword>
<dbReference type="Pfam" id="PF18319">
    <property type="entry name" value="Zn_ribbon_PriA"/>
    <property type="match status" value="1"/>
</dbReference>
<protein>
    <recommendedName>
        <fullName evidence="12">Replication restart protein PriA</fullName>
    </recommendedName>
    <alternativeName>
        <fullName evidence="12">ATP-dependent DNA helicase PriA</fullName>
        <ecNumber evidence="12">5.6.2.4</ecNumber>
    </alternativeName>
    <alternativeName>
        <fullName evidence="12">DNA 3'-5' helicase PriA</fullName>
    </alternativeName>
</protein>
<dbReference type="GO" id="GO:0006270">
    <property type="term" value="P:DNA replication initiation"/>
    <property type="evidence" value="ECO:0007669"/>
    <property type="project" value="TreeGrafter"/>
</dbReference>
<keyword evidence="4 12" id="KW-0547">Nucleotide-binding</keyword>
<evidence type="ECO:0000256" key="11">
    <source>
        <dbReference type="ARBA" id="ARBA00048988"/>
    </source>
</evidence>
<dbReference type="PROSITE" id="PS51192">
    <property type="entry name" value="HELICASE_ATP_BIND_1"/>
    <property type="match status" value="1"/>
</dbReference>
<dbReference type="InterPro" id="IPR014001">
    <property type="entry name" value="Helicase_ATP-bd"/>
</dbReference>
<dbReference type="GO" id="GO:0043138">
    <property type="term" value="F:3'-5' DNA helicase activity"/>
    <property type="evidence" value="ECO:0007669"/>
    <property type="project" value="UniProtKB-EC"/>
</dbReference>
<comment type="function">
    <text evidence="12">Initiates the restart of stalled replication forks, which reloads the replicative helicase on sites other than the origin of replication. Recognizes and binds to abandoned replication forks and remodels them to uncover a helicase loading site. Promotes assembly of the primosome at these replication forks.</text>
</comment>
<comment type="cofactor">
    <cofactor evidence="12">
        <name>Zn(2+)</name>
        <dbReference type="ChEBI" id="CHEBI:29105"/>
    </cofactor>
    <text evidence="12">Binds 2 zinc ions per subunit.</text>
</comment>
<dbReference type="GO" id="GO:0008270">
    <property type="term" value="F:zinc ion binding"/>
    <property type="evidence" value="ECO:0007669"/>
    <property type="project" value="UniProtKB-UniRule"/>
</dbReference>
<dbReference type="GO" id="GO:0006269">
    <property type="term" value="P:DNA replication, synthesis of primer"/>
    <property type="evidence" value="ECO:0007669"/>
    <property type="project" value="UniProtKB-KW"/>
</dbReference>
<evidence type="ECO:0000256" key="12">
    <source>
        <dbReference type="HAMAP-Rule" id="MF_00983"/>
    </source>
</evidence>